<sequence>MTDPLRLAFLLFDIRKVEDLEEDLSGSFERAAGSRRDGRRAMEEQVVADFFAERRQQREACEAREEETFGPISLPERHDRHDLDDQESGGAGAREQELQGRRSPATPAPDLARSQESEARTSTPGVQTTGRPASKKRRKKAKANPVPMDEAAREAGRAAAAAHLQAVGALRPSRTQREGQAVHQTELGDFEGPPPAPPLALVTDAPISNVGALVDRLKAKRDAEEAAAREERLKRYGRTRPLGAPRGTGDYASARALDQDPSPSSPLPSLVLPSQEEDPALSAAQPPTAAPSSLVAEDERAPPSPPPPADRPPVDEDPGSVSLSQPHEPPSHAGHPPSPPPADQPQEPLVIAPLPDENPRPEVVPGQPPAVALSPPSAHQE</sequence>
<feature type="region of interest" description="Disordered" evidence="1">
    <location>
        <begin position="218"/>
        <end position="381"/>
    </location>
</feature>
<feature type="compositionally biased region" description="Basic and acidic residues" evidence="1">
    <location>
        <begin position="218"/>
        <end position="234"/>
    </location>
</feature>
<dbReference type="AlphaFoldDB" id="A0A1Y1IQE9"/>
<organism evidence="2 3">
    <name type="scientific">Klebsormidium nitens</name>
    <name type="common">Green alga</name>
    <name type="synonym">Ulothrix nitens</name>
    <dbReference type="NCBI Taxonomy" id="105231"/>
    <lineage>
        <taxon>Eukaryota</taxon>
        <taxon>Viridiplantae</taxon>
        <taxon>Streptophyta</taxon>
        <taxon>Klebsormidiophyceae</taxon>
        <taxon>Klebsormidiales</taxon>
        <taxon>Klebsormidiaceae</taxon>
        <taxon>Klebsormidium</taxon>
    </lineage>
</organism>
<feature type="compositionally biased region" description="Low complexity" evidence="1">
    <location>
        <begin position="157"/>
        <end position="170"/>
    </location>
</feature>
<dbReference type="Proteomes" id="UP000054558">
    <property type="component" value="Unassembled WGS sequence"/>
</dbReference>
<proteinExistence type="predicted"/>
<feature type="region of interest" description="Disordered" evidence="1">
    <location>
        <begin position="58"/>
        <end position="202"/>
    </location>
</feature>
<evidence type="ECO:0000313" key="3">
    <source>
        <dbReference type="Proteomes" id="UP000054558"/>
    </source>
</evidence>
<feature type="compositionally biased region" description="Low complexity" evidence="1">
    <location>
        <begin position="267"/>
        <end position="293"/>
    </location>
</feature>
<accession>A0A1Y1IQE9</accession>
<dbReference type="EMBL" id="DF238142">
    <property type="protein sequence ID" value="GAQ92903.1"/>
    <property type="molecule type" value="Genomic_DNA"/>
</dbReference>
<feature type="compositionally biased region" description="Basic residues" evidence="1">
    <location>
        <begin position="133"/>
        <end position="142"/>
    </location>
</feature>
<reference evidence="2 3" key="1">
    <citation type="journal article" date="2014" name="Nat. Commun.">
        <title>Klebsormidium flaccidum genome reveals primary factors for plant terrestrial adaptation.</title>
        <authorList>
            <person name="Hori K."/>
            <person name="Maruyama F."/>
            <person name="Fujisawa T."/>
            <person name="Togashi T."/>
            <person name="Yamamoto N."/>
            <person name="Seo M."/>
            <person name="Sato S."/>
            <person name="Yamada T."/>
            <person name="Mori H."/>
            <person name="Tajima N."/>
            <person name="Moriyama T."/>
            <person name="Ikeuchi M."/>
            <person name="Watanabe M."/>
            <person name="Wada H."/>
            <person name="Kobayashi K."/>
            <person name="Saito M."/>
            <person name="Masuda T."/>
            <person name="Sasaki-Sekimoto Y."/>
            <person name="Mashiguchi K."/>
            <person name="Awai K."/>
            <person name="Shimojima M."/>
            <person name="Masuda S."/>
            <person name="Iwai M."/>
            <person name="Nobusawa T."/>
            <person name="Narise T."/>
            <person name="Kondo S."/>
            <person name="Saito H."/>
            <person name="Sato R."/>
            <person name="Murakawa M."/>
            <person name="Ihara Y."/>
            <person name="Oshima-Yamada Y."/>
            <person name="Ohtaka K."/>
            <person name="Satoh M."/>
            <person name="Sonobe K."/>
            <person name="Ishii M."/>
            <person name="Ohtani R."/>
            <person name="Kanamori-Sato M."/>
            <person name="Honoki R."/>
            <person name="Miyazaki D."/>
            <person name="Mochizuki H."/>
            <person name="Umetsu J."/>
            <person name="Higashi K."/>
            <person name="Shibata D."/>
            <person name="Kamiya Y."/>
            <person name="Sato N."/>
            <person name="Nakamura Y."/>
            <person name="Tabata S."/>
            <person name="Ida S."/>
            <person name="Kurokawa K."/>
            <person name="Ohta H."/>
        </authorList>
    </citation>
    <scope>NUCLEOTIDE SEQUENCE [LARGE SCALE GENOMIC DNA]</scope>
    <source>
        <strain evidence="2 3">NIES-2285</strain>
    </source>
</reference>
<feature type="compositionally biased region" description="Basic and acidic residues" evidence="1">
    <location>
        <begin position="58"/>
        <end position="67"/>
    </location>
</feature>
<feature type="compositionally biased region" description="Polar residues" evidence="1">
    <location>
        <begin position="120"/>
        <end position="131"/>
    </location>
</feature>
<evidence type="ECO:0000256" key="1">
    <source>
        <dbReference type="SAM" id="MobiDB-lite"/>
    </source>
</evidence>
<keyword evidence="3" id="KW-1185">Reference proteome</keyword>
<evidence type="ECO:0000313" key="2">
    <source>
        <dbReference type="EMBL" id="GAQ92903.1"/>
    </source>
</evidence>
<dbReference type="OMA" id="PPMQDSY"/>
<feature type="compositionally biased region" description="Pro residues" evidence="1">
    <location>
        <begin position="302"/>
        <end position="311"/>
    </location>
</feature>
<gene>
    <name evidence="2" type="ORF">KFL_011930015</name>
</gene>
<name>A0A1Y1IQE9_KLENI</name>
<protein>
    <submittedName>
        <fullName evidence="2">Uncharacterized protein</fullName>
    </submittedName>
</protein>